<evidence type="ECO:0000313" key="1">
    <source>
        <dbReference type="EMBL" id="KAK2079261.1"/>
    </source>
</evidence>
<protein>
    <submittedName>
        <fullName evidence="1">Uncharacterized protein</fullName>
    </submittedName>
</protein>
<sequence>MNGLKFKFMPAGIKSLHEVLAEYVVLKEQETFRSRFLANNTLARSLQATLDRHAGLRATTPADLGGRDGPSFTPGFGPSDVYGLESMLPPSGLTNLRLPEDLWGAGDGSRLAFPDGLGDGGGQTLLHAILSESSRDALSTIQNRVPAHSVDQEMIAQSSSWPLFTPEGARGPVENRLDHYQDIMEECVGY</sequence>
<accession>A0AAD9MNQ3</accession>
<comment type="caution">
    <text evidence="1">The sequence shown here is derived from an EMBL/GenBank/DDBJ whole genome shotgun (WGS) entry which is preliminary data.</text>
</comment>
<dbReference type="Proteomes" id="UP001255856">
    <property type="component" value="Unassembled WGS sequence"/>
</dbReference>
<name>A0AAD9MNQ3_PROWI</name>
<dbReference type="EMBL" id="JASFZW010000003">
    <property type="protein sequence ID" value="KAK2079261.1"/>
    <property type="molecule type" value="Genomic_DNA"/>
</dbReference>
<reference evidence="1" key="1">
    <citation type="submission" date="2021-01" db="EMBL/GenBank/DDBJ databases">
        <authorList>
            <person name="Eckstrom K.M.E."/>
        </authorList>
    </citation>
    <scope>NUCLEOTIDE SEQUENCE</scope>
    <source>
        <strain evidence="1">UVCC 0001</strain>
    </source>
</reference>
<evidence type="ECO:0000313" key="2">
    <source>
        <dbReference type="Proteomes" id="UP001255856"/>
    </source>
</evidence>
<gene>
    <name evidence="1" type="ORF">QBZ16_002952</name>
</gene>
<organism evidence="1 2">
    <name type="scientific">Prototheca wickerhamii</name>
    <dbReference type="NCBI Taxonomy" id="3111"/>
    <lineage>
        <taxon>Eukaryota</taxon>
        <taxon>Viridiplantae</taxon>
        <taxon>Chlorophyta</taxon>
        <taxon>core chlorophytes</taxon>
        <taxon>Trebouxiophyceae</taxon>
        <taxon>Chlorellales</taxon>
        <taxon>Chlorellaceae</taxon>
        <taxon>Prototheca</taxon>
    </lineage>
</organism>
<dbReference type="AlphaFoldDB" id="A0AAD9MNQ3"/>
<keyword evidence="2" id="KW-1185">Reference proteome</keyword>
<proteinExistence type="predicted"/>